<organism evidence="4 5">
    <name type="scientific">Eisenbergiella tayi</name>
    <dbReference type="NCBI Taxonomy" id="1432052"/>
    <lineage>
        <taxon>Bacteria</taxon>
        <taxon>Bacillati</taxon>
        <taxon>Bacillota</taxon>
        <taxon>Clostridia</taxon>
        <taxon>Lachnospirales</taxon>
        <taxon>Lachnospiraceae</taxon>
        <taxon>Eisenbergiella</taxon>
    </lineage>
</organism>
<dbReference type="SUPFAM" id="SSF56796">
    <property type="entry name" value="Dehydroquinate synthase-like"/>
    <property type="match status" value="1"/>
</dbReference>
<feature type="domain" description="Alcohol dehydrogenase iron-type/glycerol dehydrogenase GldA" evidence="2">
    <location>
        <begin position="10"/>
        <end position="179"/>
    </location>
</feature>
<dbReference type="InterPro" id="IPR044731">
    <property type="entry name" value="BDH-like"/>
</dbReference>
<protein>
    <submittedName>
        <fullName evidence="4">NADH-dependent butanol dehydrogenase A</fullName>
        <ecNumber evidence="4">1.1.1.-</ecNumber>
    </submittedName>
</protein>
<dbReference type="EMBL" id="MCGH01000004">
    <property type="protein sequence ID" value="ODM02378.1"/>
    <property type="molecule type" value="Genomic_DNA"/>
</dbReference>
<evidence type="ECO:0000256" key="1">
    <source>
        <dbReference type="ARBA" id="ARBA00023002"/>
    </source>
</evidence>
<sequence>MNGFEFQCGTKMIFGKDKELCVGEELKKYGASRVLLVYGGSSIKKNGLYDKVIHALKEAGLFFEELPGVVPNPRVSLVRKGVEICREKDIDFLLAVGGGSVIDTCKAMSFGVYYEGDVWDLISGKTRPGEKRIPVADILTLPAAGSEESDSCVISDETIPMKTGFGSPLMRPVFSIMNPELTFTLPPYQTACGCMDIMAHAMERYFTRTPNVEMTDRVTEGILATVIHNLPKALENPRDYDARAEIMLCGTWAQNDMTGCGRQQDWFNHGLEHQISGFYDIAHGAGLAISFPAWMEFLSDKQECIPKLAQMAVRVWKVEMNFENPRETAKEGIKRLRSLIKESGLPLTLSEAGIGTEKFEMIADLMTNKGTHTCGSFYPMNRGDILTLLQMMA</sequence>
<dbReference type="GO" id="GO:0005829">
    <property type="term" value="C:cytosol"/>
    <property type="evidence" value="ECO:0007669"/>
    <property type="project" value="TreeGrafter"/>
</dbReference>
<dbReference type="Gene3D" id="3.40.50.1970">
    <property type="match status" value="1"/>
</dbReference>
<dbReference type="RefSeq" id="WP_069154919.1">
    <property type="nucleotide sequence ID" value="NZ_MCGH01000004.1"/>
</dbReference>
<dbReference type="AlphaFoldDB" id="A0A1E3A0V7"/>
<dbReference type="PANTHER" id="PTHR43633">
    <property type="entry name" value="ALCOHOL DEHYDROGENASE YQHD"/>
    <property type="match status" value="1"/>
</dbReference>
<dbReference type="InterPro" id="IPR056798">
    <property type="entry name" value="ADH_Fe_C"/>
</dbReference>
<dbReference type="InterPro" id="IPR001670">
    <property type="entry name" value="ADH_Fe/GldA"/>
</dbReference>
<dbReference type="PATRIC" id="fig|1432052.4.peg.6152"/>
<comment type="caution">
    <text evidence="4">The sequence shown here is derived from an EMBL/GenBank/DDBJ whole genome shotgun (WGS) entry which is preliminary data.</text>
</comment>
<keyword evidence="1 4" id="KW-0560">Oxidoreductase</keyword>
<dbReference type="CDD" id="cd08187">
    <property type="entry name" value="BDH"/>
    <property type="match status" value="1"/>
</dbReference>
<dbReference type="GO" id="GO:1990002">
    <property type="term" value="F:methylglyoxal reductase (NADPH) (acetol producing) activity"/>
    <property type="evidence" value="ECO:0007669"/>
    <property type="project" value="TreeGrafter"/>
</dbReference>
<accession>A0A1E3A0V7</accession>
<reference evidence="4 5" key="1">
    <citation type="submission" date="2016-07" db="EMBL/GenBank/DDBJ databases">
        <title>Characterization of isolates of Eisenbergiella tayi derived from blood cultures, using whole genome sequencing.</title>
        <authorList>
            <person name="Burdz T."/>
            <person name="Wiebe D."/>
            <person name="Huynh C."/>
            <person name="Bernard K."/>
        </authorList>
    </citation>
    <scope>NUCLEOTIDE SEQUENCE [LARGE SCALE GENOMIC DNA]</scope>
    <source>
        <strain evidence="4 5">NML 110608</strain>
    </source>
</reference>
<dbReference type="PANTHER" id="PTHR43633:SF1">
    <property type="entry name" value="ALCOHOL DEHYDROGENASE YQHD"/>
    <property type="match status" value="1"/>
</dbReference>
<dbReference type="GO" id="GO:0008106">
    <property type="term" value="F:alcohol dehydrogenase (NADP+) activity"/>
    <property type="evidence" value="ECO:0007669"/>
    <property type="project" value="TreeGrafter"/>
</dbReference>
<dbReference type="Gene3D" id="1.20.1090.10">
    <property type="entry name" value="Dehydroquinate synthase-like - alpha domain"/>
    <property type="match status" value="1"/>
</dbReference>
<dbReference type="GO" id="GO:1990362">
    <property type="term" value="F:butanol dehydrogenase (NAD+) activity"/>
    <property type="evidence" value="ECO:0007669"/>
    <property type="project" value="InterPro"/>
</dbReference>
<name>A0A1E3A0V7_9FIRM</name>
<evidence type="ECO:0000313" key="4">
    <source>
        <dbReference type="EMBL" id="ODM02378.1"/>
    </source>
</evidence>
<dbReference type="Pfam" id="PF25137">
    <property type="entry name" value="ADH_Fe_C"/>
    <property type="match status" value="1"/>
</dbReference>
<dbReference type="FunFam" id="3.40.50.1970:FF:000003">
    <property type="entry name" value="Alcohol dehydrogenase, iron-containing"/>
    <property type="match status" value="1"/>
</dbReference>
<feature type="domain" description="Fe-containing alcohol dehydrogenase-like C-terminal" evidence="3">
    <location>
        <begin position="190"/>
        <end position="390"/>
    </location>
</feature>
<gene>
    <name evidence="4" type="primary">bdhA_2</name>
    <name evidence="4" type="ORF">BEI61_05540</name>
</gene>
<dbReference type="GO" id="GO:0046872">
    <property type="term" value="F:metal ion binding"/>
    <property type="evidence" value="ECO:0007669"/>
    <property type="project" value="InterPro"/>
</dbReference>
<evidence type="ECO:0000313" key="5">
    <source>
        <dbReference type="Proteomes" id="UP000094067"/>
    </source>
</evidence>
<evidence type="ECO:0000259" key="2">
    <source>
        <dbReference type="Pfam" id="PF00465"/>
    </source>
</evidence>
<dbReference type="Proteomes" id="UP000094067">
    <property type="component" value="Unassembled WGS sequence"/>
</dbReference>
<dbReference type="EC" id="1.1.1.-" evidence="4"/>
<dbReference type="Pfam" id="PF00465">
    <property type="entry name" value="Fe-ADH"/>
    <property type="match status" value="1"/>
</dbReference>
<evidence type="ECO:0000259" key="3">
    <source>
        <dbReference type="Pfam" id="PF25137"/>
    </source>
</evidence>
<proteinExistence type="predicted"/>